<accession>A0A1B6PN66</accession>
<dbReference type="EMBL" id="CM000765">
    <property type="protein sequence ID" value="KXG27100.1"/>
    <property type="molecule type" value="Genomic_DNA"/>
</dbReference>
<dbReference type="AlphaFoldDB" id="A0A1B6PN66"/>
<dbReference type="OMA" id="CTGCKGA"/>
<protein>
    <submittedName>
        <fullName evidence="1">Uncharacterized protein</fullName>
    </submittedName>
</protein>
<reference evidence="2" key="2">
    <citation type="journal article" date="2018" name="Plant J.">
        <title>The Sorghum bicolor reference genome: improved assembly, gene annotations, a transcriptome atlas, and signatures of genome organization.</title>
        <authorList>
            <person name="McCormick R.F."/>
            <person name="Truong S.K."/>
            <person name="Sreedasyam A."/>
            <person name="Jenkins J."/>
            <person name="Shu S."/>
            <person name="Sims D."/>
            <person name="Kennedy M."/>
            <person name="Amirebrahimi M."/>
            <person name="Weers B.D."/>
            <person name="McKinley B."/>
            <person name="Mattison A."/>
            <person name="Morishige D.T."/>
            <person name="Grimwood J."/>
            <person name="Schmutz J."/>
            <person name="Mullet J.E."/>
        </authorList>
    </citation>
    <scope>NUCLEOTIDE SEQUENCE [LARGE SCALE GENOMIC DNA]</scope>
    <source>
        <strain evidence="2">cv. BTx623</strain>
    </source>
</reference>
<sequence>MDYWFCTGCKGAAIVEDPSLFSCSMGSMLEWTRSASLSEWLSQLVPSLHLSMAQTCRVIGGTMIDAYMQWRRMGKLAVCVGLWCVDHPKTHPGLWLRLL</sequence>
<keyword evidence="2" id="KW-1185">Reference proteome</keyword>
<proteinExistence type="predicted"/>
<dbReference type="InParanoid" id="A0A1B6PN66"/>
<evidence type="ECO:0000313" key="1">
    <source>
        <dbReference type="EMBL" id="KXG27100.1"/>
    </source>
</evidence>
<gene>
    <name evidence="1" type="ORF">SORBI_3006G212300</name>
</gene>
<reference evidence="1 2" key="1">
    <citation type="journal article" date="2009" name="Nature">
        <title>The Sorghum bicolor genome and the diversification of grasses.</title>
        <authorList>
            <person name="Paterson A.H."/>
            <person name="Bowers J.E."/>
            <person name="Bruggmann R."/>
            <person name="Dubchak I."/>
            <person name="Grimwood J."/>
            <person name="Gundlach H."/>
            <person name="Haberer G."/>
            <person name="Hellsten U."/>
            <person name="Mitros T."/>
            <person name="Poliakov A."/>
            <person name="Schmutz J."/>
            <person name="Spannagl M."/>
            <person name="Tang H."/>
            <person name="Wang X."/>
            <person name="Wicker T."/>
            <person name="Bharti A.K."/>
            <person name="Chapman J."/>
            <person name="Feltus F.A."/>
            <person name="Gowik U."/>
            <person name="Grigoriev I.V."/>
            <person name="Lyons E."/>
            <person name="Maher C.A."/>
            <person name="Martis M."/>
            <person name="Narechania A."/>
            <person name="Otillar R.P."/>
            <person name="Penning B.W."/>
            <person name="Salamov A.A."/>
            <person name="Wang Y."/>
            <person name="Zhang L."/>
            <person name="Carpita N.C."/>
            <person name="Freeling M."/>
            <person name="Gingle A.R."/>
            <person name="Hash C.T."/>
            <person name="Keller B."/>
            <person name="Klein P."/>
            <person name="Kresovich S."/>
            <person name="McCann M.C."/>
            <person name="Ming R."/>
            <person name="Peterson D.G."/>
            <person name="Mehboob-ur-Rahman"/>
            <person name="Ware D."/>
            <person name="Westhoff P."/>
            <person name="Mayer K.F."/>
            <person name="Messing J."/>
            <person name="Rokhsar D.S."/>
        </authorList>
    </citation>
    <scope>NUCLEOTIDE SEQUENCE [LARGE SCALE GENOMIC DNA]</scope>
    <source>
        <strain evidence="2">cv. BTx623</strain>
    </source>
</reference>
<evidence type="ECO:0000313" key="2">
    <source>
        <dbReference type="Proteomes" id="UP000000768"/>
    </source>
</evidence>
<organism evidence="1 2">
    <name type="scientific">Sorghum bicolor</name>
    <name type="common">Sorghum</name>
    <name type="synonym">Sorghum vulgare</name>
    <dbReference type="NCBI Taxonomy" id="4558"/>
    <lineage>
        <taxon>Eukaryota</taxon>
        <taxon>Viridiplantae</taxon>
        <taxon>Streptophyta</taxon>
        <taxon>Embryophyta</taxon>
        <taxon>Tracheophyta</taxon>
        <taxon>Spermatophyta</taxon>
        <taxon>Magnoliopsida</taxon>
        <taxon>Liliopsida</taxon>
        <taxon>Poales</taxon>
        <taxon>Poaceae</taxon>
        <taxon>PACMAD clade</taxon>
        <taxon>Panicoideae</taxon>
        <taxon>Andropogonodae</taxon>
        <taxon>Andropogoneae</taxon>
        <taxon>Sorghinae</taxon>
        <taxon>Sorghum</taxon>
    </lineage>
</organism>
<name>A0A1B6PN66_SORBI</name>
<dbReference type="Gramene" id="KXG27100">
    <property type="protein sequence ID" value="KXG27100"/>
    <property type="gene ID" value="SORBI_3006G212300"/>
</dbReference>
<dbReference type="Proteomes" id="UP000000768">
    <property type="component" value="Chromosome 6"/>
</dbReference>